<dbReference type="EMBL" id="BPLQ01002541">
    <property type="protein sequence ID" value="GIX93769.1"/>
    <property type="molecule type" value="Genomic_DNA"/>
</dbReference>
<protein>
    <submittedName>
        <fullName evidence="2">Uncharacterized protein</fullName>
    </submittedName>
</protein>
<feature type="compositionally biased region" description="Polar residues" evidence="1">
    <location>
        <begin position="125"/>
        <end position="141"/>
    </location>
</feature>
<organism evidence="2 3">
    <name type="scientific">Caerostris darwini</name>
    <dbReference type="NCBI Taxonomy" id="1538125"/>
    <lineage>
        <taxon>Eukaryota</taxon>
        <taxon>Metazoa</taxon>
        <taxon>Ecdysozoa</taxon>
        <taxon>Arthropoda</taxon>
        <taxon>Chelicerata</taxon>
        <taxon>Arachnida</taxon>
        <taxon>Araneae</taxon>
        <taxon>Araneomorphae</taxon>
        <taxon>Entelegynae</taxon>
        <taxon>Araneoidea</taxon>
        <taxon>Araneidae</taxon>
        <taxon>Caerostris</taxon>
    </lineage>
</organism>
<evidence type="ECO:0000313" key="3">
    <source>
        <dbReference type="Proteomes" id="UP001054837"/>
    </source>
</evidence>
<accession>A0AAV4PAW6</accession>
<dbReference type="Pfam" id="PF08208">
    <property type="entry name" value="RNA_polI_A34"/>
    <property type="match status" value="1"/>
</dbReference>
<dbReference type="Gene3D" id="6.20.250.70">
    <property type="match status" value="1"/>
</dbReference>
<feature type="region of interest" description="Disordered" evidence="1">
    <location>
        <begin position="124"/>
        <end position="177"/>
    </location>
</feature>
<dbReference type="GO" id="GO:0006360">
    <property type="term" value="P:transcription by RNA polymerase I"/>
    <property type="evidence" value="ECO:0007669"/>
    <property type="project" value="InterPro"/>
</dbReference>
<dbReference type="InterPro" id="IPR013240">
    <property type="entry name" value="DNA-dir_RNA_pol1_su_RPA34"/>
</dbReference>
<gene>
    <name evidence="2" type="primary">AVEN_137893_1</name>
    <name evidence="2" type="ORF">CDAR_606361</name>
</gene>
<keyword evidence="3" id="KW-1185">Reference proteome</keyword>
<name>A0AAV4PAW6_9ARAC</name>
<reference evidence="2 3" key="1">
    <citation type="submission" date="2021-06" db="EMBL/GenBank/DDBJ databases">
        <title>Caerostris darwini draft genome.</title>
        <authorList>
            <person name="Kono N."/>
            <person name="Arakawa K."/>
        </authorList>
    </citation>
    <scope>NUCLEOTIDE SEQUENCE [LARGE SCALE GENOMIC DNA]</scope>
</reference>
<evidence type="ECO:0000256" key="1">
    <source>
        <dbReference type="SAM" id="MobiDB-lite"/>
    </source>
</evidence>
<comment type="caution">
    <text evidence="2">The sequence shown here is derived from an EMBL/GenBank/DDBJ whole genome shotgun (WGS) entry which is preliminary data.</text>
</comment>
<dbReference type="AlphaFoldDB" id="A0AAV4PAW6"/>
<dbReference type="Proteomes" id="UP001054837">
    <property type="component" value="Unassembled WGS sequence"/>
</dbReference>
<sequence>MAYECPKGYSKEDIQSQLYFDDLDEDSELWLIRVPNDINPTDLENHQITLNNESEILQGNDGKYYKYDIDKSHMQNLRLVLPDKETKQLKEVNKSFKGSIQITEYELSMKIAEDDIKMELEEDGVNQNLDNNIQSEPSVKTGSKKHKKKPIDSNVLKSQPLSDLDEFPNCNSQAKLK</sequence>
<proteinExistence type="predicted"/>
<evidence type="ECO:0000313" key="2">
    <source>
        <dbReference type="EMBL" id="GIX93769.1"/>
    </source>
</evidence>